<dbReference type="InterPro" id="IPR007074">
    <property type="entry name" value="LicD/FKTN/FKRP_NTP_transf"/>
</dbReference>
<dbReference type="Pfam" id="PF04991">
    <property type="entry name" value="LicD"/>
    <property type="match status" value="1"/>
</dbReference>
<gene>
    <name evidence="2" type="ORF">SAMN05216431_11017</name>
</gene>
<feature type="domain" description="LicD/FKTN/FKRP nucleotidyltransferase" evidence="1">
    <location>
        <begin position="29"/>
        <end position="252"/>
    </location>
</feature>
<evidence type="ECO:0000313" key="2">
    <source>
        <dbReference type="EMBL" id="SEM83380.1"/>
    </source>
</evidence>
<dbReference type="InterPro" id="IPR052942">
    <property type="entry name" value="LPS_cholinephosphotransferase"/>
</dbReference>
<comment type="caution">
    <text evidence="2">The sequence shown here is derived from an EMBL/GenBank/DDBJ whole genome shotgun (WGS) entry which is preliminary data.</text>
</comment>
<reference evidence="2 3" key="1">
    <citation type="submission" date="2016-10" db="EMBL/GenBank/DDBJ databases">
        <authorList>
            <person name="Varghese N."/>
            <person name="Submissions S."/>
        </authorList>
    </citation>
    <scope>NUCLEOTIDE SEQUENCE [LARGE SCALE GENOMIC DNA]</scope>
    <source>
        <strain evidence="2 3">WC1T17</strain>
    </source>
</reference>
<accession>A0ABY1ACP2</accession>
<evidence type="ECO:0000313" key="3">
    <source>
        <dbReference type="Proteomes" id="UP000182089"/>
    </source>
</evidence>
<evidence type="ECO:0000259" key="1">
    <source>
        <dbReference type="Pfam" id="PF04991"/>
    </source>
</evidence>
<name>A0ABY1ACP2_9LACO</name>
<proteinExistence type="predicted"/>
<dbReference type="PANTHER" id="PTHR43404">
    <property type="entry name" value="LIPOPOLYSACCHARIDE CHOLINEPHOSPHOTRANSFERASE LICD"/>
    <property type="match status" value="1"/>
</dbReference>
<protein>
    <submittedName>
        <fullName evidence="2">Lipopolysaccharide cholinephosphotransferase</fullName>
    </submittedName>
</protein>
<dbReference type="Proteomes" id="UP000182089">
    <property type="component" value="Unassembled WGS sequence"/>
</dbReference>
<dbReference type="PANTHER" id="PTHR43404:SF2">
    <property type="entry name" value="LIPOPOLYSACCHARIDE CHOLINEPHOSPHOTRANSFERASE LICD"/>
    <property type="match status" value="1"/>
</dbReference>
<organism evidence="2 3">
    <name type="scientific">Ligilactobacillus ruminis</name>
    <dbReference type="NCBI Taxonomy" id="1623"/>
    <lineage>
        <taxon>Bacteria</taxon>
        <taxon>Bacillati</taxon>
        <taxon>Bacillota</taxon>
        <taxon>Bacilli</taxon>
        <taxon>Lactobacillales</taxon>
        <taxon>Lactobacillaceae</taxon>
        <taxon>Ligilactobacillus</taxon>
    </lineage>
</organism>
<dbReference type="EMBL" id="FOCC01000010">
    <property type="protein sequence ID" value="SEM83380.1"/>
    <property type="molecule type" value="Genomic_DNA"/>
</dbReference>
<sequence>MKKYILSPAELKQIQDLEIGAMCELDRICRKYNLKYTLAGGTLLGALRHDGFIPWDDDMDVNMLRSDFLKLREIAPKELRQRYFYQSSQTDPEYLYFFDKIRINDTTFKEAVLADKKIHHGVYIDIFPVDDILDANSQQAQDQLKEFKHWRSGLMGKYLDIKNRPVSVQLKQALLKLLYLPYSTKELLARAEKTIQKYNNRQLTTVRCFCGTDVDKEVLLKSDYENIVEHDFAGHKFFIPQNADALLRQKYGDYLKLPPKDQQKTQHDLVALDLGDKDE</sequence>